<keyword evidence="2" id="KW-1185">Reference proteome</keyword>
<proteinExistence type="predicted"/>
<sequence>MDPSDAKSARDGETNATKSKIVVPIIRVEATLPVPDATGKAFKPLAPMTTNEPTRTITLA</sequence>
<gene>
    <name evidence="1" type="ORF">Poly59_25330</name>
</gene>
<reference evidence="1 2" key="1">
    <citation type="submission" date="2019-02" db="EMBL/GenBank/DDBJ databases">
        <title>Deep-cultivation of Planctomycetes and their phenomic and genomic characterization uncovers novel biology.</title>
        <authorList>
            <person name="Wiegand S."/>
            <person name="Jogler M."/>
            <person name="Boedeker C."/>
            <person name="Pinto D."/>
            <person name="Vollmers J."/>
            <person name="Rivas-Marin E."/>
            <person name="Kohn T."/>
            <person name="Peeters S.H."/>
            <person name="Heuer A."/>
            <person name="Rast P."/>
            <person name="Oberbeckmann S."/>
            <person name="Bunk B."/>
            <person name="Jeske O."/>
            <person name="Meyerdierks A."/>
            <person name="Storesund J.E."/>
            <person name="Kallscheuer N."/>
            <person name="Luecker S."/>
            <person name="Lage O.M."/>
            <person name="Pohl T."/>
            <person name="Merkel B.J."/>
            <person name="Hornburger P."/>
            <person name="Mueller R.-W."/>
            <person name="Bruemmer F."/>
            <person name="Labrenz M."/>
            <person name="Spormann A.M."/>
            <person name="Op Den Camp H."/>
            <person name="Overmann J."/>
            <person name="Amann R."/>
            <person name="Jetten M.S.M."/>
            <person name="Mascher T."/>
            <person name="Medema M.H."/>
            <person name="Devos D.P."/>
            <person name="Kaster A.-K."/>
            <person name="Ovreas L."/>
            <person name="Rohde M."/>
            <person name="Galperin M.Y."/>
            <person name="Jogler C."/>
        </authorList>
    </citation>
    <scope>NUCLEOTIDE SEQUENCE [LARGE SCALE GENOMIC DNA]</scope>
    <source>
        <strain evidence="1 2">Poly59</strain>
    </source>
</reference>
<protein>
    <submittedName>
        <fullName evidence="1">Uncharacterized protein</fullName>
    </submittedName>
</protein>
<name>A0A5C6F944_9BACT</name>
<dbReference type="AlphaFoldDB" id="A0A5C6F944"/>
<evidence type="ECO:0000313" key="2">
    <source>
        <dbReference type="Proteomes" id="UP000317977"/>
    </source>
</evidence>
<evidence type="ECO:0000313" key="1">
    <source>
        <dbReference type="EMBL" id="TWU56229.1"/>
    </source>
</evidence>
<accession>A0A5C6F944</accession>
<comment type="caution">
    <text evidence="1">The sequence shown here is derived from an EMBL/GenBank/DDBJ whole genome shotgun (WGS) entry which is preliminary data.</text>
</comment>
<dbReference type="Proteomes" id="UP000317977">
    <property type="component" value="Unassembled WGS sequence"/>
</dbReference>
<organism evidence="1 2">
    <name type="scientific">Rubripirellula reticaptiva</name>
    <dbReference type="NCBI Taxonomy" id="2528013"/>
    <lineage>
        <taxon>Bacteria</taxon>
        <taxon>Pseudomonadati</taxon>
        <taxon>Planctomycetota</taxon>
        <taxon>Planctomycetia</taxon>
        <taxon>Pirellulales</taxon>
        <taxon>Pirellulaceae</taxon>
        <taxon>Rubripirellula</taxon>
    </lineage>
</organism>
<dbReference type="EMBL" id="SJPX01000002">
    <property type="protein sequence ID" value="TWU56229.1"/>
    <property type="molecule type" value="Genomic_DNA"/>
</dbReference>